<dbReference type="PANTHER" id="PTHR30383">
    <property type="entry name" value="THIOESTERASE 1/PROTEASE 1/LYSOPHOSPHOLIPASE L1"/>
    <property type="match status" value="1"/>
</dbReference>
<dbReference type="InterPro" id="IPR051532">
    <property type="entry name" value="Ester_Hydrolysis_Enzymes"/>
</dbReference>
<evidence type="ECO:0000313" key="2">
    <source>
        <dbReference type="EMBL" id="CAF0918582.1"/>
    </source>
</evidence>
<sequence length="220" mass="24950">MGNLLDSLTSITSHTKSIDRIKVDNYISIGASDTVGIGTSNPSKDGWVPKFASLICAEQTINLGRSGSTLKDAIHQQLPKVFNYKPNVITIWLAVNDFNQQIYDRSILTSYTSNLNEMLSQLRNKLDNNTRILVGNIPDLSKVSLYTSLGIPKLLLSSQIKRWNDAIKQVVMKNKCDLVDLYSYWKELSEHPEYISFDGFHPSAHGYERLAQIFYQQYLK</sequence>
<dbReference type="AlphaFoldDB" id="A0A814DLT2"/>
<keyword evidence="4" id="KW-1185">Reference proteome</keyword>
<reference evidence="3" key="1">
    <citation type="submission" date="2021-02" db="EMBL/GenBank/DDBJ databases">
        <authorList>
            <person name="Nowell W R."/>
        </authorList>
    </citation>
    <scope>NUCLEOTIDE SEQUENCE</scope>
</reference>
<comment type="caution">
    <text evidence="3">The sequence shown here is derived from an EMBL/GenBank/DDBJ whole genome shotgun (WGS) entry which is preliminary data.</text>
</comment>
<evidence type="ECO:0000313" key="4">
    <source>
        <dbReference type="Proteomes" id="UP000663870"/>
    </source>
</evidence>
<dbReference type="Gene3D" id="3.40.50.1110">
    <property type="entry name" value="SGNH hydrolase"/>
    <property type="match status" value="1"/>
</dbReference>
<protein>
    <recommendedName>
        <fullName evidence="1">SGNH hydrolase-type esterase domain-containing protein</fullName>
    </recommendedName>
</protein>
<dbReference type="InterPro" id="IPR013830">
    <property type="entry name" value="SGNH_hydro"/>
</dbReference>
<dbReference type="InterPro" id="IPR036514">
    <property type="entry name" value="SGNH_hydro_sf"/>
</dbReference>
<dbReference type="EMBL" id="CAJNOH010000162">
    <property type="protein sequence ID" value="CAF0918582.1"/>
    <property type="molecule type" value="Genomic_DNA"/>
</dbReference>
<dbReference type="Pfam" id="PF13472">
    <property type="entry name" value="Lipase_GDSL_2"/>
    <property type="match status" value="1"/>
</dbReference>
<dbReference type="EMBL" id="CAJNOL010000241">
    <property type="protein sequence ID" value="CAF0956220.1"/>
    <property type="molecule type" value="Genomic_DNA"/>
</dbReference>
<dbReference type="Proteomes" id="UP000663870">
    <property type="component" value="Unassembled WGS sequence"/>
</dbReference>
<name>A0A814DLT2_9BILA</name>
<accession>A0A814DLT2</accession>
<evidence type="ECO:0000259" key="1">
    <source>
        <dbReference type="Pfam" id="PF13472"/>
    </source>
</evidence>
<dbReference type="Proteomes" id="UP000663854">
    <property type="component" value="Unassembled WGS sequence"/>
</dbReference>
<proteinExistence type="predicted"/>
<evidence type="ECO:0000313" key="3">
    <source>
        <dbReference type="EMBL" id="CAF0956220.1"/>
    </source>
</evidence>
<organism evidence="3 4">
    <name type="scientific">Rotaria sordida</name>
    <dbReference type="NCBI Taxonomy" id="392033"/>
    <lineage>
        <taxon>Eukaryota</taxon>
        <taxon>Metazoa</taxon>
        <taxon>Spiralia</taxon>
        <taxon>Gnathifera</taxon>
        <taxon>Rotifera</taxon>
        <taxon>Eurotatoria</taxon>
        <taxon>Bdelloidea</taxon>
        <taxon>Philodinida</taxon>
        <taxon>Philodinidae</taxon>
        <taxon>Rotaria</taxon>
    </lineage>
</organism>
<gene>
    <name evidence="3" type="ORF">JXQ802_LOCUS11952</name>
    <name evidence="2" type="ORF">PYM288_LOCUS10403</name>
</gene>
<dbReference type="SUPFAM" id="SSF52266">
    <property type="entry name" value="SGNH hydrolase"/>
    <property type="match status" value="1"/>
</dbReference>
<feature type="domain" description="SGNH hydrolase-type esterase" evidence="1">
    <location>
        <begin position="29"/>
        <end position="209"/>
    </location>
</feature>